<feature type="non-terminal residue" evidence="2">
    <location>
        <position position="1"/>
    </location>
</feature>
<feature type="compositionally biased region" description="Basic residues" evidence="1">
    <location>
        <begin position="72"/>
        <end position="90"/>
    </location>
</feature>
<name>A0A6J4QF14_9ACTN</name>
<dbReference type="EMBL" id="CADCVF010000001">
    <property type="protein sequence ID" value="CAA9442272.1"/>
    <property type="molecule type" value="Genomic_DNA"/>
</dbReference>
<feature type="non-terminal residue" evidence="2">
    <location>
        <position position="90"/>
    </location>
</feature>
<sequence>DGASPPRSGGGHSWGFEIAHGYRGGPVRLHRPPCRRGLGRALRLRPPPERDRPARGLPSPQLLPNRREVRLDHHRSRPLHHHHSSSRGVL</sequence>
<accession>A0A6J4QF14</accession>
<feature type="compositionally biased region" description="Basic residues" evidence="1">
    <location>
        <begin position="28"/>
        <end position="38"/>
    </location>
</feature>
<dbReference type="AlphaFoldDB" id="A0A6J4QF14"/>
<protein>
    <submittedName>
        <fullName evidence="2">Uncharacterized protein</fullName>
    </submittedName>
</protein>
<reference evidence="2" key="1">
    <citation type="submission" date="2020-02" db="EMBL/GenBank/DDBJ databases">
        <authorList>
            <person name="Meier V. D."/>
        </authorList>
    </citation>
    <scope>NUCLEOTIDE SEQUENCE</scope>
    <source>
        <strain evidence="2">AVDCRST_MAG58</strain>
    </source>
</reference>
<organism evidence="2">
    <name type="scientific">uncultured Rubrobacteraceae bacterium</name>
    <dbReference type="NCBI Taxonomy" id="349277"/>
    <lineage>
        <taxon>Bacteria</taxon>
        <taxon>Bacillati</taxon>
        <taxon>Actinomycetota</taxon>
        <taxon>Rubrobacteria</taxon>
        <taxon>Rubrobacterales</taxon>
        <taxon>Rubrobacteraceae</taxon>
        <taxon>environmental samples</taxon>
    </lineage>
</organism>
<feature type="region of interest" description="Disordered" evidence="1">
    <location>
        <begin position="22"/>
        <end position="90"/>
    </location>
</feature>
<proteinExistence type="predicted"/>
<evidence type="ECO:0000256" key="1">
    <source>
        <dbReference type="SAM" id="MobiDB-lite"/>
    </source>
</evidence>
<gene>
    <name evidence="2" type="ORF">AVDCRST_MAG58-73</name>
</gene>
<evidence type="ECO:0000313" key="2">
    <source>
        <dbReference type="EMBL" id="CAA9442272.1"/>
    </source>
</evidence>